<reference evidence="1 2" key="1">
    <citation type="submission" date="2021-01" db="EMBL/GenBank/DDBJ databases">
        <title>Whole genome sequence of Paenibacillus sonchi LMG 24727 for comparative genomics.</title>
        <authorList>
            <person name="Lee G."/>
            <person name="Kim M.-J."/>
            <person name="Lim K."/>
            <person name="Shin J.-H."/>
        </authorList>
    </citation>
    <scope>NUCLEOTIDE SEQUENCE [LARGE SCALE GENOMIC DNA]</scope>
    <source>
        <strain evidence="1 2">LMG 24727</strain>
    </source>
</reference>
<dbReference type="EMBL" id="CP068595">
    <property type="protein sequence ID" value="QQZ61722.1"/>
    <property type="molecule type" value="Genomic_DNA"/>
</dbReference>
<accession>A0A974SDC4</accession>
<sequence>MCGIPHAASIEPPYPMAPGISAQLQLMPVLEALGETRVETHVVCFGVALLKGVSRRRFRRDAQIRGSCTTCATGGTSTAATTSIGG</sequence>
<name>A0A974SDC4_9BACL</name>
<organism evidence="1 2">
    <name type="scientific">Paenibacillus sonchi</name>
    <dbReference type="NCBI Taxonomy" id="373687"/>
    <lineage>
        <taxon>Bacteria</taxon>
        <taxon>Bacillati</taxon>
        <taxon>Bacillota</taxon>
        <taxon>Bacilli</taxon>
        <taxon>Bacillales</taxon>
        <taxon>Paenibacillaceae</taxon>
        <taxon>Paenibacillus</taxon>
        <taxon>Paenibacillus sonchi group</taxon>
    </lineage>
</organism>
<dbReference type="KEGG" id="pson:JI735_02935"/>
<dbReference type="Proteomes" id="UP000595841">
    <property type="component" value="Chromosome"/>
</dbReference>
<protein>
    <submittedName>
        <fullName evidence="1">Uncharacterized protein</fullName>
    </submittedName>
</protein>
<evidence type="ECO:0000313" key="2">
    <source>
        <dbReference type="Proteomes" id="UP000595841"/>
    </source>
</evidence>
<dbReference type="AlphaFoldDB" id="A0A974SDC4"/>
<keyword evidence="2" id="KW-1185">Reference proteome</keyword>
<dbReference type="RefSeq" id="WP_202677032.1">
    <property type="nucleotide sequence ID" value="NZ_CP068595.1"/>
</dbReference>
<proteinExistence type="predicted"/>
<gene>
    <name evidence="1" type="ORF">JI735_02935</name>
</gene>
<evidence type="ECO:0000313" key="1">
    <source>
        <dbReference type="EMBL" id="QQZ61722.1"/>
    </source>
</evidence>